<keyword evidence="5 8" id="KW-0378">Hydrolase</keyword>
<keyword evidence="7" id="KW-1015">Disulfide bond</keyword>
<dbReference type="Proteomes" id="UP001271007">
    <property type="component" value="Unassembled WGS sequence"/>
</dbReference>
<keyword evidence="6" id="KW-0106">Calcium</keyword>
<dbReference type="InterPro" id="IPR029058">
    <property type="entry name" value="AB_hydrolase_fold"/>
</dbReference>
<proteinExistence type="inferred from homology"/>
<evidence type="ECO:0000256" key="7">
    <source>
        <dbReference type="ARBA" id="ARBA00023157"/>
    </source>
</evidence>
<evidence type="ECO:0000313" key="10">
    <source>
        <dbReference type="Proteomes" id="UP001271007"/>
    </source>
</evidence>
<dbReference type="PANTHER" id="PTHR33938">
    <property type="entry name" value="FERULOYL ESTERASE B-RELATED"/>
    <property type="match status" value="1"/>
</dbReference>
<accession>A0AAJ0DH23</accession>
<gene>
    <name evidence="9" type="ORF">LTR09_008648</name>
</gene>
<dbReference type="Pfam" id="PF07519">
    <property type="entry name" value="Tannase"/>
    <property type="match status" value="2"/>
</dbReference>
<dbReference type="AlphaFoldDB" id="A0AAJ0DH23"/>
<sequence length="373" mass="41607">MSTDTGHNSTSGDISWALNEPEKKIDFGWRAMHESVVLSKTLVNAFYGQESSYSYYSGCSTGGRQGLKEVQMFPNDFDGVLARAPAWWTTHLQTWTIKAGLYNLPISADHHISPALFTVIGAEVLKQCDAQDGVKDGIVSDPRRCDFFPEALLCGPGIQNGTEAGCLTPFQVSTLYKIYNDYVGYPQYMLDLGMDWNYYDFNYSIVELADRLDPGNCNADEFDLSLFEARGGKLIMYQGYADALIPTGSSVLFYKEVLKTLKPKGIDLDPFFRHFLVPGMQHCAGTPPDVNAPWFFAGPNQAGSLSEKPGSMHSVLGFRDPKHDILLALMEWTEKRHRAGQHRGDQVEERYSVRRGMEAATDLSVSEASEICW</sequence>
<comment type="similarity">
    <text evidence="1 8">Belongs to the tannase family.</text>
</comment>
<dbReference type="EC" id="3.1.1.-" evidence="8"/>
<evidence type="ECO:0000256" key="1">
    <source>
        <dbReference type="ARBA" id="ARBA00006249"/>
    </source>
</evidence>
<name>A0AAJ0DH23_9PEZI</name>
<dbReference type="GO" id="GO:0046872">
    <property type="term" value="F:metal ion binding"/>
    <property type="evidence" value="ECO:0007669"/>
    <property type="project" value="UniProtKB-KW"/>
</dbReference>
<comment type="caution">
    <text evidence="9">The sequence shown here is derived from an EMBL/GenBank/DDBJ whole genome shotgun (WGS) entry which is preliminary data.</text>
</comment>
<dbReference type="EMBL" id="JAWDJX010000035">
    <property type="protein sequence ID" value="KAK3049993.1"/>
    <property type="molecule type" value="Genomic_DNA"/>
</dbReference>
<evidence type="ECO:0000256" key="5">
    <source>
        <dbReference type="ARBA" id="ARBA00022801"/>
    </source>
</evidence>
<evidence type="ECO:0000256" key="3">
    <source>
        <dbReference type="ARBA" id="ARBA00022723"/>
    </source>
</evidence>
<dbReference type="SUPFAM" id="SSF53474">
    <property type="entry name" value="alpha/beta-Hydrolases"/>
    <property type="match status" value="1"/>
</dbReference>
<protein>
    <recommendedName>
        <fullName evidence="8">Carboxylic ester hydrolase</fullName>
        <ecNumber evidence="8">3.1.1.-</ecNumber>
    </recommendedName>
</protein>
<dbReference type="PANTHER" id="PTHR33938:SF2">
    <property type="entry name" value="CARBOXYLIC ESTER HYDROLASE"/>
    <property type="match status" value="1"/>
</dbReference>
<dbReference type="InterPro" id="IPR011118">
    <property type="entry name" value="Tannase/feruloyl_esterase"/>
</dbReference>
<organism evidence="9 10">
    <name type="scientific">Extremus antarcticus</name>
    <dbReference type="NCBI Taxonomy" id="702011"/>
    <lineage>
        <taxon>Eukaryota</taxon>
        <taxon>Fungi</taxon>
        <taxon>Dikarya</taxon>
        <taxon>Ascomycota</taxon>
        <taxon>Pezizomycotina</taxon>
        <taxon>Dothideomycetes</taxon>
        <taxon>Dothideomycetidae</taxon>
        <taxon>Mycosphaerellales</taxon>
        <taxon>Extremaceae</taxon>
        <taxon>Extremus</taxon>
    </lineage>
</organism>
<keyword evidence="3" id="KW-0479">Metal-binding</keyword>
<keyword evidence="10" id="KW-1185">Reference proteome</keyword>
<evidence type="ECO:0000313" key="9">
    <source>
        <dbReference type="EMBL" id="KAK3049993.1"/>
    </source>
</evidence>
<evidence type="ECO:0000256" key="2">
    <source>
        <dbReference type="ARBA" id="ARBA00022487"/>
    </source>
</evidence>
<keyword evidence="2" id="KW-0719">Serine esterase</keyword>
<reference evidence="9" key="1">
    <citation type="submission" date="2023-04" db="EMBL/GenBank/DDBJ databases">
        <title>Black Yeasts Isolated from many extreme environments.</title>
        <authorList>
            <person name="Coleine C."/>
            <person name="Stajich J.E."/>
            <person name="Selbmann L."/>
        </authorList>
    </citation>
    <scope>NUCLEOTIDE SEQUENCE</scope>
    <source>
        <strain evidence="9">CCFEE 5312</strain>
    </source>
</reference>
<keyword evidence="4" id="KW-0732">Signal</keyword>
<evidence type="ECO:0000256" key="6">
    <source>
        <dbReference type="ARBA" id="ARBA00022837"/>
    </source>
</evidence>
<dbReference type="GO" id="GO:0030600">
    <property type="term" value="F:feruloyl esterase activity"/>
    <property type="evidence" value="ECO:0007669"/>
    <property type="project" value="UniProtKB-ARBA"/>
</dbReference>
<evidence type="ECO:0000256" key="4">
    <source>
        <dbReference type="ARBA" id="ARBA00022729"/>
    </source>
</evidence>
<evidence type="ECO:0000256" key="8">
    <source>
        <dbReference type="RuleBase" id="RU361238"/>
    </source>
</evidence>